<feature type="region of interest" description="Disordered" evidence="1">
    <location>
        <begin position="1"/>
        <end position="23"/>
    </location>
</feature>
<dbReference type="Proteomes" id="UP000641625">
    <property type="component" value="Unassembled WGS sequence"/>
</dbReference>
<sequence length="64" mass="7185">MAETTLATTDERLEGTFDDGDGSEARYKLRSARQLLQVVQERQDIATEAIDTAAEDEDILKNIR</sequence>
<protein>
    <submittedName>
        <fullName evidence="2">Uncharacterized protein</fullName>
    </submittedName>
</protein>
<comment type="caution">
    <text evidence="2">The sequence shown here is derived from an EMBL/GenBank/DDBJ whole genome shotgun (WGS) entry which is preliminary data.</text>
</comment>
<dbReference type="EMBL" id="WOWA01000011">
    <property type="protein sequence ID" value="NLV15348.1"/>
    <property type="molecule type" value="Genomic_DNA"/>
</dbReference>
<evidence type="ECO:0000256" key="1">
    <source>
        <dbReference type="SAM" id="MobiDB-lite"/>
    </source>
</evidence>
<name>A0A847UT98_HALAR</name>
<proteinExistence type="predicted"/>
<organism evidence="2 3">
    <name type="scientific">Haloarcula argentinensis</name>
    <dbReference type="NCBI Taxonomy" id="43776"/>
    <lineage>
        <taxon>Archaea</taxon>
        <taxon>Methanobacteriati</taxon>
        <taxon>Methanobacteriota</taxon>
        <taxon>Stenosarchaea group</taxon>
        <taxon>Halobacteria</taxon>
        <taxon>Halobacteriales</taxon>
        <taxon>Haloarculaceae</taxon>
        <taxon>Haloarcula</taxon>
    </lineage>
</organism>
<evidence type="ECO:0000313" key="3">
    <source>
        <dbReference type="Proteomes" id="UP000641625"/>
    </source>
</evidence>
<reference evidence="2" key="1">
    <citation type="submission" date="2019-12" db="EMBL/GenBank/DDBJ databases">
        <title>Whole genome sequencing of Haloarcula argentinensis strain pws5.</title>
        <authorList>
            <person name="Verma D.K."/>
            <person name="Gopal K."/>
            <person name="Prasad E.S."/>
        </authorList>
    </citation>
    <scope>NUCLEOTIDE SEQUENCE</scope>
    <source>
        <strain evidence="2">Pws5</strain>
    </source>
</reference>
<gene>
    <name evidence="2" type="ORF">GOC77_18975</name>
</gene>
<evidence type="ECO:0000313" key="2">
    <source>
        <dbReference type="EMBL" id="NLV15348.1"/>
    </source>
</evidence>
<accession>A0A847UT98</accession>
<dbReference type="AlphaFoldDB" id="A0A847UT98"/>